<feature type="compositionally biased region" description="Acidic residues" evidence="1">
    <location>
        <begin position="202"/>
        <end position="211"/>
    </location>
</feature>
<accession>A0AAN8WCQ4</accession>
<evidence type="ECO:0000313" key="2">
    <source>
        <dbReference type="EMBL" id="KAK6945907.1"/>
    </source>
</evidence>
<keyword evidence="3" id="KW-1185">Reference proteome</keyword>
<feature type="non-terminal residue" evidence="2">
    <location>
        <position position="1"/>
    </location>
</feature>
<name>A0AAN8WCQ4_9MAGN</name>
<feature type="compositionally biased region" description="Basic and acidic residues" evidence="1">
    <location>
        <begin position="79"/>
        <end position="99"/>
    </location>
</feature>
<feature type="compositionally biased region" description="Low complexity" evidence="1">
    <location>
        <begin position="173"/>
        <end position="183"/>
    </location>
</feature>
<organism evidence="2 3">
    <name type="scientific">Dillenia turbinata</name>
    <dbReference type="NCBI Taxonomy" id="194707"/>
    <lineage>
        <taxon>Eukaryota</taxon>
        <taxon>Viridiplantae</taxon>
        <taxon>Streptophyta</taxon>
        <taxon>Embryophyta</taxon>
        <taxon>Tracheophyta</taxon>
        <taxon>Spermatophyta</taxon>
        <taxon>Magnoliopsida</taxon>
        <taxon>eudicotyledons</taxon>
        <taxon>Gunneridae</taxon>
        <taxon>Pentapetalae</taxon>
        <taxon>Dilleniales</taxon>
        <taxon>Dilleniaceae</taxon>
        <taxon>Dillenia</taxon>
    </lineage>
</organism>
<feature type="compositionally biased region" description="Basic and acidic residues" evidence="1">
    <location>
        <begin position="148"/>
        <end position="159"/>
    </location>
</feature>
<evidence type="ECO:0000256" key="1">
    <source>
        <dbReference type="SAM" id="MobiDB-lite"/>
    </source>
</evidence>
<feature type="region of interest" description="Disordered" evidence="1">
    <location>
        <begin position="79"/>
        <end position="254"/>
    </location>
</feature>
<gene>
    <name evidence="2" type="ORF">RJ641_013451</name>
</gene>
<evidence type="ECO:0000313" key="3">
    <source>
        <dbReference type="Proteomes" id="UP001370490"/>
    </source>
</evidence>
<reference evidence="2 3" key="1">
    <citation type="submission" date="2023-12" db="EMBL/GenBank/DDBJ databases">
        <title>A high-quality genome assembly for Dillenia turbinata (Dilleniales).</title>
        <authorList>
            <person name="Chanderbali A."/>
        </authorList>
    </citation>
    <scope>NUCLEOTIDE SEQUENCE [LARGE SCALE GENOMIC DNA]</scope>
    <source>
        <strain evidence="2">LSX21</strain>
        <tissue evidence="2">Leaf</tissue>
    </source>
</reference>
<sequence>VMDLETENRIAAMLLKEAAELRQKADKEGALAYLQQPKARGRPNSRFLTATVLGIQQANHAIEVNEMWRTRQKELELDDRLNKRSRESNSSGRDYRHASDSSISRGKYDDMSCSSIKRVIKEDSQTSEDDGLKDEEVEEFLTSSVKRGRGDIGSRRDETGPYLPDVSDTMEKSASSSDKFSVSWEHLVLGPEKPAHLKSSDSSDEDLDEDIPEKHRRTTSGSSNKHHSIKHGSREKRKDKKKKKRKEKRSKHHR</sequence>
<feature type="compositionally biased region" description="Acidic residues" evidence="1">
    <location>
        <begin position="125"/>
        <end position="139"/>
    </location>
</feature>
<dbReference type="PANTHER" id="PTHR34684:SF1">
    <property type="entry name" value="OS08G0192200 PROTEIN"/>
    <property type="match status" value="1"/>
</dbReference>
<dbReference type="EMBL" id="JBAMMX010000002">
    <property type="protein sequence ID" value="KAK6945907.1"/>
    <property type="molecule type" value="Genomic_DNA"/>
</dbReference>
<dbReference type="Proteomes" id="UP001370490">
    <property type="component" value="Unassembled WGS sequence"/>
</dbReference>
<proteinExistence type="predicted"/>
<comment type="caution">
    <text evidence="2">The sequence shown here is derived from an EMBL/GenBank/DDBJ whole genome shotgun (WGS) entry which is preliminary data.</text>
</comment>
<protein>
    <submittedName>
        <fullName evidence="2">Uncharacterized protein</fullName>
    </submittedName>
</protein>
<feature type="compositionally biased region" description="Basic residues" evidence="1">
    <location>
        <begin position="214"/>
        <end position="254"/>
    </location>
</feature>
<dbReference type="AlphaFoldDB" id="A0AAN8WCQ4"/>
<dbReference type="PANTHER" id="PTHR34684">
    <property type="entry name" value="OS08G0192200 PROTEIN"/>
    <property type="match status" value="1"/>
</dbReference>